<reference evidence="6" key="1">
    <citation type="submission" date="2023-04" db="EMBL/GenBank/DDBJ databases">
        <authorList>
            <person name="Vijverberg K."/>
            <person name="Xiong W."/>
            <person name="Schranz E."/>
        </authorList>
    </citation>
    <scope>NUCLEOTIDE SEQUENCE</scope>
</reference>
<keyword evidence="5" id="KW-0812">Transmembrane</keyword>
<proteinExistence type="inferred from homology"/>
<evidence type="ECO:0000256" key="3">
    <source>
        <dbReference type="ARBA" id="ARBA00023274"/>
    </source>
</evidence>
<feature type="transmembrane region" description="Helical" evidence="5">
    <location>
        <begin position="139"/>
        <end position="165"/>
    </location>
</feature>
<organism evidence="6 7">
    <name type="scientific">Lactuca saligna</name>
    <name type="common">Willowleaf lettuce</name>
    <dbReference type="NCBI Taxonomy" id="75948"/>
    <lineage>
        <taxon>Eukaryota</taxon>
        <taxon>Viridiplantae</taxon>
        <taxon>Streptophyta</taxon>
        <taxon>Embryophyta</taxon>
        <taxon>Tracheophyta</taxon>
        <taxon>Spermatophyta</taxon>
        <taxon>Magnoliopsida</taxon>
        <taxon>eudicotyledons</taxon>
        <taxon>Gunneridae</taxon>
        <taxon>Pentapetalae</taxon>
        <taxon>asterids</taxon>
        <taxon>campanulids</taxon>
        <taxon>Asterales</taxon>
        <taxon>Asteraceae</taxon>
        <taxon>Cichorioideae</taxon>
        <taxon>Cichorieae</taxon>
        <taxon>Lactucinae</taxon>
        <taxon>Lactuca</taxon>
    </lineage>
</organism>
<evidence type="ECO:0000256" key="2">
    <source>
        <dbReference type="ARBA" id="ARBA00022980"/>
    </source>
</evidence>
<dbReference type="InterPro" id="IPR050323">
    <property type="entry name" value="Ribosomal_protein_uL10"/>
</dbReference>
<feature type="region of interest" description="Disordered" evidence="4">
    <location>
        <begin position="1"/>
        <end position="37"/>
    </location>
</feature>
<evidence type="ECO:0000256" key="1">
    <source>
        <dbReference type="ARBA" id="ARBA00008889"/>
    </source>
</evidence>
<dbReference type="AlphaFoldDB" id="A0AA35VTK6"/>
<dbReference type="InterPro" id="IPR043141">
    <property type="entry name" value="Ribosomal_uL10-like_sf"/>
</dbReference>
<keyword evidence="5" id="KW-1133">Transmembrane helix</keyword>
<evidence type="ECO:0000313" key="6">
    <source>
        <dbReference type="EMBL" id="CAI9266368.1"/>
    </source>
</evidence>
<keyword evidence="3" id="KW-0687">Ribonucleoprotein</keyword>
<evidence type="ECO:0000256" key="5">
    <source>
        <dbReference type="SAM" id="Phobius"/>
    </source>
</evidence>
<dbReference type="PANTHER" id="PTHR45699">
    <property type="entry name" value="60S ACIDIC RIBOSOMAL PROTEIN P0"/>
    <property type="match status" value="1"/>
</dbReference>
<name>A0AA35VTK6_LACSI</name>
<sequence length="203" mass="22875">MNHHRRKRRTKQSTTTTADGLGRRKRKTKGGSSEVTSNYTQSICTPRKIKTRVTCLFVGNVGLIFIKGNLKEVSEEIAKYKVKAPVNVVVPPDNTSLDPSQSPFFQVLNISTKTTKVLWKSSPLLSSSRRVIKVGSFKAVNLASCYSHIVLLFLLCMTIDMYLVFKVLDLTEEDLIEKFALCVLKVLNGKLNSQERLGKLHRF</sequence>
<dbReference type="Proteomes" id="UP001177003">
    <property type="component" value="Chromosome 1"/>
</dbReference>
<dbReference type="GO" id="GO:0022625">
    <property type="term" value="C:cytosolic large ribosomal subunit"/>
    <property type="evidence" value="ECO:0007669"/>
    <property type="project" value="TreeGrafter"/>
</dbReference>
<evidence type="ECO:0000313" key="7">
    <source>
        <dbReference type="Proteomes" id="UP001177003"/>
    </source>
</evidence>
<dbReference type="GO" id="GO:0002181">
    <property type="term" value="P:cytoplasmic translation"/>
    <property type="evidence" value="ECO:0007669"/>
    <property type="project" value="TreeGrafter"/>
</dbReference>
<dbReference type="EMBL" id="OX465077">
    <property type="protein sequence ID" value="CAI9266368.1"/>
    <property type="molecule type" value="Genomic_DNA"/>
</dbReference>
<accession>A0AA35VTK6</accession>
<keyword evidence="5" id="KW-0472">Membrane</keyword>
<keyword evidence="7" id="KW-1185">Reference proteome</keyword>
<evidence type="ECO:0000256" key="4">
    <source>
        <dbReference type="SAM" id="MobiDB-lite"/>
    </source>
</evidence>
<dbReference type="PANTHER" id="PTHR45699:SF3">
    <property type="entry name" value="LARGE RIBOSOMAL SUBUNIT PROTEIN UL10"/>
    <property type="match status" value="1"/>
</dbReference>
<feature type="compositionally biased region" description="Basic residues" evidence="4">
    <location>
        <begin position="1"/>
        <end position="11"/>
    </location>
</feature>
<gene>
    <name evidence="6" type="ORF">LSALG_LOCUS6933</name>
</gene>
<dbReference type="GO" id="GO:0070180">
    <property type="term" value="F:large ribosomal subunit rRNA binding"/>
    <property type="evidence" value="ECO:0007669"/>
    <property type="project" value="TreeGrafter"/>
</dbReference>
<dbReference type="GO" id="GO:0000027">
    <property type="term" value="P:ribosomal large subunit assembly"/>
    <property type="evidence" value="ECO:0007669"/>
    <property type="project" value="TreeGrafter"/>
</dbReference>
<comment type="similarity">
    <text evidence="1">Belongs to the universal ribosomal protein uL10 family.</text>
</comment>
<dbReference type="Gene3D" id="3.30.70.1730">
    <property type="match status" value="1"/>
</dbReference>
<dbReference type="GO" id="GO:0003735">
    <property type="term" value="F:structural constituent of ribosome"/>
    <property type="evidence" value="ECO:0007669"/>
    <property type="project" value="TreeGrafter"/>
</dbReference>
<keyword evidence="2" id="KW-0689">Ribosomal protein</keyword>
<protein>
    <submittedName>
        <fullName evidence="6">Uncharacterized protein</fullName>
    </submittedName>
</protein>